<dbReference type="GO" id="GO:0006689">
    <property type="term" value="P:ganglioside catabolic process"/>
    <property type="evidence" value="ECO:0007669"/>
    <property type="project" value="TreeGrafter"/>
</dbReference>
<dbReference type="Gene3D" id="2.120.10.10">
    <property type="match status" value="1"/>
</dbReference>
<dbReference type="CDD" id="cd15482">
    <property type="entry name" value="Sialidase_non-viral"/>
    <property type="match status" value="1"/>
</dbReference>
<comment type="caution">
    <text evidence="10">The sequence shown here is derived from an EMBL/GenBank/DDBJ whole genome shotgun (WGS) entry which is preliminary data.</text>
</comment>
<dbReference type="EMBL" id="JAMTCK010000020">
    <property type="protein sequence ID" value="MCP2169680.1"/>
    <property type="molecule type" value="Genomic_DNA"/>
</dbReference>
<feature type="domain" description="Laminin G" evidence="8">
    <location>
        <begin position="694"/>
        <end position="834"/>
    </location>
</feature>
<evidence type="ECO:0000256" key="2">
    <source>
        <dbReference type="ARBA" id="ARBA00009348"/>
    </source>
</evidence>
<dbReference type="InterPro" id="IPR026856">
    <property type="entry name" value="Sialidase_fam"/>
</dbReference>
<gene>
    <name evidence="10" type="ORF">LX83_006566</name>
</gene>
<dbReference type="Gene3D" id="2.60.120.200">
    <property type="match status" value="3"/>
</dbReference>
<dbReference type="SUPFAM" id="SSF50939">
    <property type="entry name" value="Sialidases"/>
    <property type="match status" value="1"/>
</dbReference>
<protein>
    <recommendedName>
        <fullName evidence="3">exo-alpha-sialidase</fullName>
        <ecNumber evidence="3">3.2.1.18</ecNumber>
    </recommendedName>
</protein>
<evidence type="ECO:0000256" key="4">
    <source>
        <dbReference type="ARBA" id="ARBA00022729"/>
    </source>
</evidence>
<evidence type="ECO:0000256" key="3">
    <source>
        <dbReference type="ARBA" id="ARBA00012733"/>
    </source>
</evidence>
<evidence type="ECO:0000256" key="7">
    <source>
        <dbReference type="SAM" id="SignalP"/>
    </source>
</evidence>
<name>A0AAE3GLD5_9PSEU</name>
<sequence>MSAGLAVALLVAAAPVAAASGAAESSARVVGTQQVLFRGGTAGYGCFRIPALVRTTTGSLLAFAEARESPSCADRGDIDVVVRRSTNDGRTWGPIRTVLSGSPDAVDAPFTRGNPTPVVDETTGDIVLVTTSNPATPGGQRLPWVQRSSDDGVTFSAAEPIAASFDDGAHNGWFATGPGHGVQLRAGEHAGRLVVGAHQKPADGSVRAGVLYSDDGGRTWQASAAADSHQPGALSPGEISVAELPGGGLYAAARNEIATGNHRAKAVSTDGGTSMPTFVTVPSLVTPNVQGAVLALRATYQRTPGDTLLFTGPSDATDRKLLRVRYSTDNGNTWTSAGNGLVNGDRAGYSDVAELADGEIGVLYEGGASFSADEIRFNRFTPAQIGLPGTFTGSVSTQPSQPAGPTTPDATPEANDAYLAGNAALSNPVGQGLVLDGAGDYADLPYARGLDPGAGDFTATAWFRYSATAGSPDQALLWAYGAGANRPQVWVRAQPGQDQVLAWVQGSAGAATVAVRDTATSAAFGDGAWHHLALVRSGGQIRLTVDGTRTATATGVAGSVTARTDQGVTGIRLGAKQDGTASDAWHGGVNDFRFYRRALTDAELAGVRQSGALASDAALGVRLPFQVIDTATAPTRTTVAITDDVSGHCAAGTLLGGHRSLVDGRVAGSDAIRVDADHPGVEVGFTPTLDLGADDFTITAWFRYSATASSPTQALVWAFGSTAGKRSLWVRAQPGQDRLYAWVQTDTAQVGLALPDSSGSVAFGDNAWHLLSLTRSGGQVRLGVDAGTPATATGLTGSVTAAKADAIQGLRVGSKPDGTDVFQGSFDETRVYRRALSTDEVTRAATGSFPAGLPALWWTFDLQHTQAHDVVRPTPASGPSTPDSSVHCANAYVRGGATLTGGPAGMGSALSFDGTDDAVQLPHDSASALGSGDFTITTWLRYSATPATGDQVLLWAYGVGGTERSLWLRAQPGQDRLYAWLQTDAGATGLAAPDPSAAAGFGDGGWHHVALRRSADTLALLVDGVVLASTTLPAGGSLTYGDTFAVDGVQLGAKPDGTNRLRGALDEFRIVRTALDADALAALRQHNPDLGPVTAVHLSFESIAATSYAGG</sequence>
<evidence type="ECO:0000259" key="9">
    <source>
        <dbReference type="SMART" id="SM00560"/>
    </source>
</evidence>
<reference evidence="10" key="1">
    <citation type="submission" date="2022-06" db="EMBL/GenBank/DDBJ databases">
        <title>Genomic Encyclopedia of Archaeal and Bacterial Type Strains, Phase II (KMG-II): from individual species to whole genera.</title>
        <authorList>
            <person name="Goeker M."/>
        </authorList>
    </citation>
    <scope>NUCLEOTIDE SEQUENCE</scope>
    <source>
        <strain evidence="10">DSM 43935</strain>
    </source>
</reference>
<feature type="domain" description="Laminin G" evidence="8">
    <location>
        <begin position="932"/>
        <end position="1073"/>
    </location>
</feature>
<dbReference type="GO" id="GO:0009313">
    <property type="term" value="P:oligosaccharide catabolic process"/>
    <property type="evidence" value="ECO:0007669"/>
    <property type="project" value="TreeGrafter"/>
</dbReference>
<feature type="domain" description="Laminin G" evidence="8">
    <location>
        <begin position="455"/>
        <end position="597"/>
    </location>
</feature>
<feature type="chain" id="PRO_5042255652" description="exo-alpha-sialidase" evidence="7">
    <location>
        <begin position="19"/>
        <end position="1111"/>
    </location>
</feature>
<dbReference type="SMART" id="SM00560">
    <property type="entry name" value="LamGL"/>
    <property type="match status" value="3"/>
</dbReference>
<evidence type="ECO:0000313" key="10">
    <source>
        <dbReference type="EMBL" id="MCP2169680.1"/>
    </source>
</evidence>
<dbReference type="AlphaFoldDB" id="A0AAE3GLD5"/>
<feature type="compositionally biased region" description="Polar residues" evidence="6">
    <location>
        <begin position="391"/>
        <end position="404"/>
    </location>
</feature>
<organism evidence="10 11">
    <name type="scientific">Goodfellowiella coeruleoviolacea</name>
    <dbReference type="NCBI Taxonomy" id="334858"/>
    <lineage>
        <taxon>Bacteria</taxon>
        <taxon>Bacillati</taxon>
        <taxon>Actinomycetota</taxon>
        <taxon>Actinomycetes</taxon>
        <taxon>Pseudonocardiales</taxon>
        <taxon>Pseudonocardiaceae</taxon>
        <taxon>Goodfellowiella</taxon>
    </lineage>
</organism>
<feature type="domain" description="LamG-like jellyroll fold" evidence="9">
    <location>
        <begin position="455"/>
        <end position="602"/>
    </location>
</feature>
<dbReference type="Pfam" id="PF13088">
    <property type="entry name" value="BNR_2"/>
    <property type="match status" value="1"/>
</dbReference>
<feature type="domain" description="LamG-like jellyroll fold" evidence="9">
    <location>
        <begin position="932"/>
        <end position="1078"/>
    </location>
</feature>
<comment type="catalytic activity">
    <reaction evidence="1">
        <text>Hydrolysis of alpha-(2-&gt;3)-, alpha-(2-&gt;6)-, alpha-(2-&gt;8)- glycosidic linkages of terminal sialic acid residues in oligosaccharides, glycoproteins, glycolipids, colominic acid and synthetic substrates.</text>
        <dbReference type="EC" id="3.2.1.18"/>
    </reaction>
</comment>
<evidence type="ECO:0000313" key="11">
    <source>
        <dbReference type="Proteomes" id="UP001206128"/>
    </source>
</evidence>
<dbReference type="GO" id="GO:0004308">
    <property type="term" value="F:exo-alpha-sialidase activity"/>
    <property type="evidence" value="ECO:0007669"/>
    <property type="project" value="UniProtKB-EC"/>
</dbReference>
<evidence type="ECO:0000256" key="5">
    <source>
        <dbReference type="ARBA" id="ARBA00023157"/>
    </source>
</evidence>
<dbReference type="GO" id="GO:0016020">
    <property type="term" value="C:membrane"/>
    <property type="evidence" value="ECO:0007669"/>
    <property type="project" value="TreeGrafter"/>
</dbReference>
<dbReference type="PANTHER" id="PTHR10628">
    <property type="entry name" value="SIALIDASE"/>
    <property type="match status" value="1"/>
</dbReference>
<keyword evidence="5" id="KW-1015">Disulfide bond</keyword>
<dbReference type="InterPro" id="IPR011040">
    <property type="entry name" value="Sialidase"/>
</dbReference>
<proteinExistence type="inferred from homology"/>
<evidence type="ECO:0000256" key="6">
    <source>
        <dbReference type="SAM" id="MobiDB-lite"/>
    </source>
</evidence>
<dbReference type="InterPro" id="IPR001791">
    <property type="entry name" value="Laminin_G"/>
</dbReference>
<keyword evidence="11" id="KW-1185">Reference proteome</keyword>
<dbReference type="GO" id="GO:0005737">
    <property type="term" value="C:cytoplasm"/>
    <property type="evidence" value="ECO:0007669"/>
    <property type="project" value="TreeGrafter"/>
</dbReference>
<dbReference type="InterPro" id="IPR036278">
    <property type="entry name" value="Sialidase_sf"/>
</dbReference>
<dbReference type="PANTHER" id="PTHR10628:SF30">
    <property type="entry name" value="EXO-ALPHA-SIALIDASE"/>
    <property type="match status" value="1"/>
</dbReference>
<dbReference type="SUPFAM" id="SSF49899">
    <property type="entry name" value="Concanavalin A-like lectins/glucanases"/>
    <property type="match status" value="3"/>
</dbReference>
<evidence type="ECO:0000256" key="1">
    <source>
        <dbReference type="ARBA" id="ARBA00000427"/>
    </source>
</evidence>
<dbReference type="InterPro" id="IPR013320">
    <property type="entry name" value="ConA-like_dom_sf"/>
</dbReference>
<evidence type="ECO:0000259" key="8">
    <source>
        <dbReference type="SMART" id="SM00282"/>
    </source>
</evidence>
<feature type="domain" description="LamG-like jellyroll fold" evidence="9">
    <location>
        <begin position="694"/>
        <end position="839"/>
    </location>
</feature>
<feature type="signal peptide" evidence="7">
    <location>
        <begin position="1"/>
        <end position="18"/>
    </location>
</feature>
<dbReference type="SMART" id="SM00282">
    <property type="entry name" value="LamG"/>
    <property type="match status" value="3"/>
</dbReference>
<dbReference type="InterPro" id="IPR006558">
    <property type="entry name" value="LamG-like"/>
</dbReference>
<accession>A0AAE3GLD5</accession>
<comment type="similarity">
    <text evidence="2">Belongs to the glycosyl hydrolase 33 family.</text>
</comment>
<dbReference type="Pfam" id="PF13385">
    <property type="entry name" value="Laminin_G_3"/>
    <property type="match status" value="3"/>
</dbReference>
<dbReference type="Proteomes" id="UP001206128">
    <property type="component" value="Unassembled WGS sequence"/>
</dbReference>
<dbReference type="EC" id="3.2.1.18" evidence="3"/>
<keyword evidence="4 7" id="KW-0732">Signal</keyword>
<feature type="region of interest" description="Disordered" evidence="6">
    <location>
        <begin position="390"/>
        <end position="414"/>
    </location>
</feature>